<organism evidence="3 4">
    <name type="scientific">Algoriphagus alkaliphilus</name>
    <dbReference type="NCBI Taxonomy" id="279824"/>
    <lineage>
        <taxon>Bacteria</taxon>
        <taxon>Pseudomonadati</taxon>
        <taxon>Bacteroidota</taxon>
        <taxon>Cytophagia</taxon>
        <taxon>Cytophagales</taxon>
        <taxon>Cyclobacteriaceae</taxon>
        <taxon>Algoriphagus</taxon>
    </lineage>
</organism>
<accession>A0A1G5WPL7</accession>
<feature type="transmembrane region" description="Helical" evidence="1">
    <location>
        <begin position="456"/>
        <end position="478"/>
    </location>
</feature>
<protein>
    <submittedName>
        <fullName evidence="3">Oxygen tolerance</fullName>
    </submittedName>
</protein>
<dbReference type="STRING" id="279824.SAMN03080617_01166"/>
<dbReference type="RefSeq" id="WP_092729010.1">
    <property type="nucleotide sequence ID" value="NZ_FMXE01000007.1"/>
</dbReference>
<dbReference type="OrthoDB" id="2079210at2"/>
<keyword evidence="1" id="KW-0812">Transmembrane</keyword>
<gene>
    <name evidence="3" type="ORF">SAMN03080617_01166</name>
</gene>
<dbReference type="PANTHER" id="PTHR40940:SF2">
    <property type="entry name" value="BATD"/>
    <property type="match status" value="1"/>
</dbReference>
<dbReference type="Proteomes" id="UP000198756">
    <property type="component" value="Unassembled WGS sequence"/>
</dbReference>
<keyword evidence="1" id="KW-0472">Membrane</keyword>
<keyword evidence="1" id="KW-1133">Transmembrane helix</keyword>
<dbReference type="Pfam" id="PF13584">
    <property type="entry name" value="BatD"/>
    <property type="match status" value="1"/>
</dbReference>
<evidence type="ECO:0000256" key="1">
    <source>
        <dbReference type="SAM" id="Phobius"/>
    </source>
</evidence>
<proteinExistence type="predicted"/>
<dbReference type="InterPro" id="IPR025738">
    <property type="entry name" value="BatD"/>
</dbReference>
<evidence type="ECO:0000313" key="3">
    <source>
        <dbReference type="EMBL" id="SDA59195.1"/>
    </source>
</evidence>
<evidence type="ECO:0000313" key="4">
    <source>
        <dbReference type="Proteomes" id="UP000198756"/>
    </source>
</evidence>
<feature type="signal peptide" evidence="2">
    <location>
        <begin position="1"/>
        <end position="23"/>
    </location>
</feature>
<evidence type="ECO:0000256" key="2">
    <source>
        <dbReference type="SAM" id="SignalP"/>
    </source>
</evidence>
<keyword evidence="4" id="KW-1185">Reference proteome</keyword>
<dbReference type="EMBL" id="FMXE01000007">
    <property type="protein sequence ID" value="SDA59195.1"/>
    <property type="molecule type" value="Genomic_DNA"/>
</dbReference>
<dbReference type="AlphaFoldDB" id="A0A1G5WPL7"/>
<keyword evidence="2" id="KW-0732">Signal</keyword>
<name>A0A1G5WPL7_9BACT</name>
<feature type="chain" id="PRO_5011625941" evidence="2">
    <location>
        <begin position="24"/>
        <end position="481"/>
    </location>
</feature>
<sequence length="481" mass="54383">MFKTLLCLSFVCLSFLIVDFSQAQEVQIELGADEIGLNETFTIKVTLANDKIKSYDQFPEIPGFQKQGISQSSSMNIINGQMSSSNSIIQYYKPSRKGQFTLGNFSVLINGALFDSPGKRITVTDPVSSRGFGGNVTDPFADYFGRVAEEPEFIELEDDAFFSVSVDKKEIFAGEGLNLNVAFYMSEQNQAPFQFYEAGRQLDAILKKLKPNSVWEENFNITNIEPEMVNINGKKWIRYKVYEASFFPFSEGKIEIPRLPWEMIKYRVAKNPSFFGASRQEDFKTFYSSPQTITVKPLPPHPLKNEVSVGVFQLRENISMLEVETGQGFEYNFGVNGVGNINSVSPPKRMTGTNLSTFDPNVRQQINRGYGRVSGIKEFNYYITINEAGNYELDDHFQWIYFDPVRAVYDTLMPSAKIIVSGESKVNQALSGQRLGGIYDRIGTESNQFLNEQYKYYFTTVINLLLLGAIALLAVLIIKKK</sequence>
<reference evidence="4" key="1">
    <citation type="submission" date="2016-10" db="EMBL/GenBank/DDBJ databases">
        <authorList>
            <person name="Varghese N."/>
            <person name="Submissions S."/>
        </authorList>
    </citation>
    <scope>NUCLEOTIDE SEQUENCE [LARGE SCALE GENOMIC DNA]</scope>
    <source>
        <strain evidence="4">DSM 22703</strain>
    </source>
</reference>
<dbReference type="PANTHER" id="PTHR40940">
    <property type="entry name" value="PROTEIN BATD-RELATED"/>
    <property type="match status" value="1"/>
</dbReference>